<proteinExistence type="predicted"/>
<feature type="compositionally biased region" description="Basic residues" evidence="1">
    <location>
        <begin position="57"/>
        <end position="74"/>
    </location>
</feature>
<keyword evidence="3" id="KW-1185">Reference proteome</keyword>
<protein>
    <submittedName>
        <fullName evidence="2">Uncharacterized protein</fullName>
    </submittedName>
</protein>
<reference evidence="3" key="1">
    <citation type="submission" date="2019-06" db="EMBL/GenBank/DDBJ databases">
        <title>Draft genome sequence of the griseofulvin-producing fungus Xylaria cubensis strain G536.</title>
        <authorList>
            <person name="Mead M.E."/>
            <person name="Raja H.A."/>
            <person name="Steenwyk J.L."/>
            <person name="Knowles S.L."/>
            <person name="Oberlies N.H."/>
            <person name="Rokas A."/>
        </authorList>
    </citation>
    <scope>NUCLEOTIDE SEQUENCE [LARGE SCALE GENOMIC DNA]</scope>
    <source>
        <strain evidence="3">G536</strain>
    </source>
</reference>
<evidence type="ECO:0000256" key="1">
    <source>
        <dbReference type="SAM" id="MobiDB-lite"/>
    </source>
</evidence>
<evidence type="ECO:0000313" key="3">
    <source>
        <dbReference type="Proteomes" id="UP000319160"/>
    </source>
</evidence>
<organism evidence="2 3">
    <name type="scientific">Xylaria flabelliformis</name>
    <dbReference type="NCBI Taxonomy" id="2512241"/>
    <lineage>
        <taxon>Eukaryota</taxon>
        <taxon>Fungi</taxon>
        <taxon>Dikarya</taxon>
        <taxon>Ascomycota</taxon>
        <taxon>Pezizomycotina</taxon>
        <taxon>Sordariomycetes</taxon>
        <taxon>Xylariomycetidae</taxon>
        <taxon>Xylariales</taxon>
        <taxon>Xylariaceae</taxon>
        <taxon>Xylaria</taxon>
    </lineage>
</organism>
<dbReference type="AlphaFoldDB" id="A0A553HY40"/>
<accession>A0A553HY40</accession>
<name>A0A553HY40_9PEZI</name>
<dbReference type="Proteomes" id="UP000319160">
    <property type="component" value="Unassembled WGS sequence"/>
</dbReference>
<comment type="caution">
    <text evidence="2">The sequence shown here is derived from an EMBL/GenBank/DDBJ whole genome shotgun (WGS) entry which is preliminary data.</text>
</comment>
<sequence length="74" mass="8375">MKLTVLRDWLEAKGEPPDDLCLAVIHHFRPDLEAAMFDVPPMPSSDSSSDQGELSKGQRKRARYLTSKLKRHGI</sequence>
<feature type="region of interest" description="Disordered" evidence="1">
    <location>
        <begin position="37"/>
        <end position="74"/>
    </location>
</feature>
<evidence type="ECO:0000313" key="2">
    <source>
        <dbReference type="EMBL" id="TRX92875.1"/>
    </source>
</evidence>
<gene>
    <name evidence="2" type="ORF">FHL15_006281</name>
</gene>
<dbReference type="EMBL" id="VFLP01000033">
    <property type="protein sequence ID" value="TRX92875.1"/>
    <property type="molecule type" value="Genomic_DNA"/>
</dbReference>
<dbReference type="OrthoDB" id="6077919at2759"/>